<comment type="caution">
    <text evidence="11">The sequence shown here is derived from an EMBL/GenBank/DDBJ whole genome shotgun (WGS) entry which is preliminary data.</text>
</comment>
<dbReference type="Gene3D" id="1.10.10.60">
    <property type="entry name" value="Homeodomain-like"/>
    <property type="match status" value="1"/>
</dbReference>
<evidence type="ECO:0000313" key="12">
    <source>
        <dbReference type="Proteomes" id="UP001528920"/>
    </source>
</evidence>
<dbReference type="InterPro" id="IPR009057">
    <property type="entry name" value="Homeodomain-like_sf"/>
</dbReference>
<dbReference type="InterPro" id="IPR036097">
    <property type="entry name" value="HisK_dim/P_sf"/>
</dbReference>
<feature type="modified residue" description="4-aspartylphosphate" evidence="7">
    <location>
        <position position="1139"/>
    </location>
</feature>
<dbReference type="InterPro" id="IPR011047">
    <property type="entry name" value="Quinoprotein_ADH-like_sf"/>
</dbReference>
<dbReference type="InterPro" id="IPR003594">
    <property type="entry name" value="HATPase_dom"/>
</dbReference>
<dbReference type="PANTHER" id="PTHR43547:SF2">
    <property type="entry name" value="HYBRID SIGNAL TRANSDUCTION HISTIDINE KINASE C"/>
    <property type="match status" value="1"/>
</dbReference>
<dbReference type="Gene3D" id="2.60.40.10">
    <property type="entry name" value="Immunoglobulins"/>
    <property type="match status" value="1"/>
</dbReference>
<name>A0ABT5VNS3_9BACT</name>
<keyword evidence="6" id="KW-0804">Transcription</keyword>
<feature type="domain" description="HTH araC/xylS-type" evidence="8">
    <location>
        <begin position="1238"/>
        <end position="1339"/>
    </location>
</feature>
<evidence type="ECO:0000259" key="8">
    <source>
        <dbReference type="PROSITE" id="PS01124"/>
    </source>
</evidence>
<keyword evidence="3 7" id="KW-0597">Phosphoprotein</keyword>
<dbReference type="PANTHER" id="PTHR43547">
    <property type="entry name" value="TWO-COMPONENT HISTIDINE KINASE"/>
    <property type="match status" value="1"/>
</dbReference>
<keyword evidence="12" id="KW-1185">Reference proteome</keyword>
<feature type="domain" description="Histidine kinase" evidence="9">
    <location>
        <begin position="828"/>
        <end position="1046"/>
    </location>
</feature>
<dbReference type="CDD" id="cd17574">
    <property type="entry name" value="REC_OmpR"/>
    <property type="match status" value="1"/>
</dbReference>
<dbReference type="Gene3D" id="2.130.10.10">
    <property type="entry name" value="YVTN repeat-like/Quinoprotein amine dehydrogenase"/>
    <property type="match status" value="2"/>
</dbReference>
<dbReference type="EMBL" id="JAKJSC010000001">
    <property type="protein sequence ID" value="MDE5417086.1"/>
    <property type="molecule type" value="Genomic_DNA"/>
</dbReference>
<protein>
    <recommendedName>
        <fullName evidence="2">histidine kinase</fullName>
        <ecNumber evidence="2">2.7.13.3</ecNumber>
    </recommendedName>
</protein>
<evidence type="ECO:0000256" key="6">
    <source>
        <dbReference type="ARBA" id="ARBA00023163"/>
    </source>
</evidence>
<evidence type="ECO:0000256" key="5">
    <source>
        <dbReference type="ARBA" id="ARBA00023125"/>
    </source>
</evidence>
<gene>
    <name evidence="11" type="ORF">L3049_03620</name>
</gene>
<dbReference type="InterPro" id="IPR011110">
    <property type="entry name" value="Reg_prop"/>
</dbReference>
<feature type="domain" description="Response regulatory" evidence="10">
    <location>
        <begin position="1091"/>
        <end position="1206"/>
    </location>
</feature>
<dbReference type="InterPro" id="IPR004358">
    <property type="entry name" value="Sig_transdc_His_kin-like_C"/>
</dbReference>
<dbReference type="RefSeq" id="WP_275108424.1">
    <property type="nucleotide sequence ID" value="NZ_JAKJSC010000001.1"/>
</dbReference>
<dbReference type="Gene3D" id="1.10.287.130">
    <property type="match status" value="1"/>
</dbReference>
<dbReference type="SUPFAM" id="SSF55874">
    <property type="entry name" value="ATPase domain of HSP90 chaperone/DNA topoisomerase II/histidine kinase"/>
    <property type="match status" value="1"/>
</dbReference>
<dbReference type="InterPro" id="IPR011006">
    <property type="entry name" value="CheY-like_superfamily"/>
</dbReference>
<evidence type="ECO:0000256" key="1">
    <source>
        <dbReference type="ARBA" id="ARBA00000085"/>
    </source>
</evidence>
<dbReference type="InterPro" id="IPR011123">
    <property type="entry name" value="Y_Y_Y"/>
</dbReference>
<keyword evidence="5" id="KW-0238">DNA-binding</keyword>
<dbReference type="Gene3D" id="3.30.565.10">
    <property type="entry name" value="Histidine kinase-like ATPase, C-terminal domain"/>
    <property type="match status" value="1"/>
</dbReference>
<dbReference type="PROSITE" id="PS50109">
    <property type="entry name" value="HIS_KIN"/>
    <property type="match status" value="1"/>
</dbReference>
<dbReference type="Proteomes" id="UP001528920">
    <property type="component" value="Unassembled WGS sequence"/>
</dbReference>
<dbReference type="Pfam" id="PF12833">
    <property type="entry name" value="HTH_18"/>
    <property type="match status" value="1"/>
</dbReference>
<dbReference type="Pfam" id="PF07494">
    <property type="entry name" value="Reg_prop"/>
    <property type="match status" value="4"/>
</dbReference>
<dbReference type="Pfam" id="PF02518">
    <property type="entry name" value="HATPase_c"/>
    <property type="match status" value="1"/>
</dbReference>
<reference evidence="11 12" key="1">
    <citation type="submission" date="2022-01" db="EMBL/GenBank/DDBJ databases">
        <title>Labilibaculum sp. nov, a marine bacterium isolated from Antarctica.</title>
        <authorList>
            <person name="Dai W."/>
        </authorList>
    </citation>
    <scope>NUCLEOTIDE SEQUENCE [LARGE SCALE GENOMIC DNA]</scope>
    <source>
        <strain evidence="11 12">DW002</strain>
    </source>
</reference>
<dbReference type="CDD" id="cd00075">
    <property type="entry name" value="HATPase"/>
    <property type="match status" value="1"/>
</dbReference>
<dbReference type="InterPro" id="IPR036890">
    <property type="entry name" value="HATPase_C_sf"/>
</dbReference>
<comment type="catalytic activity">
    <reaction evidence="1">
        <text>ATP + protein L-histidine = ADP + protein N-phospho-L-histidine.</text>
        <dbReference type="EC" id="2.7.13.3"/>
    </reaction>
</comment>
<evidence type="ECO:0000256" key="2">
    <source>
        <dbReference type="ARBA" id="ARBA00012438"/>
    </source>
</evidence>
<dbReference type="SMART" id="SM00448">
    <property type="entry name" value="REC"/>
    <property type="match status" value="1"/>
</dbReference>
<proteinExistence type="predicted"/>
<evidence type="ECO:0000256" key="7">
    <source>
        <dbReference type="PROSITE-ProRule" id="PRU00169"/>
    </source>
</evidence>
<dbReference type="InterPro" id="IPR001789">
    <property type="entry name" value="Sig_transdc_resp-reg_receiver"/>
</dbReference>
<evidence type="ECO:0000259" key="9">
    <source>
        <dbReference type="PROSITE" id="PS50109"/>
    </source>
</evidence>
<evidence type="ECO:0000256" key="3">
    <source>
        <dbReference type="ARBA" id="ARBA00022553"/>
    </source>
</evidence>
<dbReference type="Pfam" id="PF07495">
    <property type="entry name" value="Y_Y_Y"/>
    <property type="match status" value="1"/>
</dbReference>
<dbReference type="SUPFAM" id="SSF52172">
    <property type="entry name" value="CheY-like"/>
    <property type="match status" value="1"/>
</dbReference>
<dbReference type="Pfam" id="PF00512">
    <property type="entry name" value="HisKA"/>
    <property type="match status" value="1"/>
</dbReference>
<dbReference type="PRINTS" id="PR00344">
    <property type="entry name" value="BCTRLSENSOR"/>
</dbReference>
<dbReference type="EC" id="2.7.13.3" evidence="2"/>
<dbReference type="InterPro" id="IPR005467">
    <property type="entry name" value="His_kinase_dom"/>
</dbReference>
<dbReference type="SUPFAM" id="SSF47384">
    <property type="entry name" value="Homodimeric domain of signal transducing histidine kinase"/>
    <property type="match status" value="1"/>
</dbReference>
<dbReference type="SMART" id="SM00342">
    <property type="entry name" value="HTH_ARAC"/>
    <property type="match status" value="1"/>
</dbReference>
<dbReference type="InterPro" id="IPR015943">
    <property type="entry name" value="WD40/YVTN_repeat-like_dom_sf"/>
</dbReference>
<dbReference type="CDD" id="cd00082">
    <property type="entry name" value="HisKA"/>
    <property type="match status" value="1"/>
</dbReference>
<dbReference type="SUPFAM" id="SSF46689">
    <property type="entry name" value="Homeodomain-like"/>
    <property type="match status" value="1"/>
</dbReference>
<dbReference type="InterPro" id="IPR003661">
    <property type="entry name" value="HisK_dim/P_dom"/>
</dbReference>
<evidence type="ECO:0000256" key="4">
    <source>
        <dbReference type="ARBA" id="ARBA00023015"/>
    </source>
</evidence>
<accession>A0ABT5VNS3</accession>
<dbReference type="SMART" id="SM00388">
    <property type="entry name" value="HisKA"/>
    <property type="match status" value="1"/>
</dbReference>
<dbReference type="InterPro" id="IPR013783">
    <property type="entry name" value="Ig-like_fold"/>
</dbReference>
<dbReference type="InterPro" id="IPR018060">
    <property type="entry name" value="HTH_AraC"/>
</dbReference>
<dbReference type="PROSITE" id="PS01124">
    <property type="entry name" value="HTH_ARAC_FAMILY_2"/>
    <property type="match status" value="1"/>
</dbReference>
<dbReference type="PROSITE" id="PS00041">
    <property type="entry name" value="HTH_ARAC_FAMILY_1"/>
    <property type="match status" value="1"/>
</dbReference>
<evidence type="ECO:0000259" key="10">
    <source>
        <dbReference type="PROSITE" id="PS50110"/>
    </source>
</evidence>
<dbReference type="PROSITE" id="PS50110">
    <property type="entry name" value="RESPONSE_REGULATORY"/>
    <property type="match status" value="1"/>
</dbReference>
<dbReference type="SMART" id="SM00387">
    <property type="entry name" value="HATPase_c"/>
    <property type="match status" value="1"/>
</dbReference>
<dbReference type="InterPro" id="IPR018062">
    <property type="entry name" value="HTH_AraC-typ_CS"/>
</dbReference>
<organism evidence="11 12">
    <name type="scientific">Paralabilibaculum antarcticum</name>
    <dbReference type="NCBI Taxonomy" id="2912572"/>
    <lineage>
        <taxon>Bacteria</taxon>
        <taxon>Pseudomonadati</taxon>
        <taxon>Bacteroidota</taxon>
        <taxon>Bacteroidia</taxon>
        <taxon>Marinilabiliales</taxon>
        <taxon>Marinifilaceae</taxon>
        <taxon>Paralabilibaculum</taxon>
    </lineage>
</organism>
<evidence type="ECO:0000313" key="11">
    <source>
        <dbReference type="EMBL" id="MDE5417086.1"/>
    </source>
</evidence>
<dbReference type="Gene3D" id="3.40.50.2300">
    <property type="match status" value="1"/>
</dbReference>
<keyword evidence="4" id="KW-0805">Transcription regulation</keyword>
<sequence length="1353" mass="154414">MTVKAKILLVGLIFFFFTAKSQQISFDYLDVNDGLSQNSVTCLTQDSLGRIWIGTRDGLNVYDGTQIKTFRPIRGDSTSLLGHFINSIISDGNDLWIISKSGLSYLNTINLEFEQYQKKELVSIAKFNNKILIGTHHGLFSLNKEKRSFEKMKNILNEDFTIQNLYPDRSGILWIGTDQGLFAYNPDKKLSEKILNTNTTSIFTDSKKQVWVGTAENGVFLLNNQRRQIAHFTHNEKKSSIVNNTIRDISEDPNGNIWIGTFLGLSIVNNDTHSISNYVNNKNDNNSLSHNSIYSILRDKQGSMWLGTYFGGISYFNQDCQLYQEYPVIEHDGYGISFNVVGEMIEDSNKNLWIATEGGGIDFYNRKHNTFKHYRHEEGQSGLSHNNVRALAFIDKYTLLTGTHMGGISILDIQSGRFKNPINSDKNGTSPLSNIVNEVVSYKDIFLLGTKGGIIKFDPITYQFSPFFKIDEKFQLHKKSINCLLEDSFGVLWIGTEEQGLYSYDSKSGEIREFQSTPTDLTSISGSNISCIFEDHQFRLWFGTHGGGLDQYNREKDQFINYNMAKNNLPSDFIQGIKESRFGNLWISSSKGLSRFDIENNRFYNHSHQNGFPLNEINKNALYLTSDGEIFVGGINGLVSFNEEEMLNRSNKFKLILTSLSVNNTEVKPSDLTQILSNDLPYTKKLILKPGQNVFTINYSACNYISTNQNTYQYQLEGFDTDWINSGDKTAITYTNLNPGEYTLRVRGLSGVEETIIDEKQLVIQINPPIYKTWYALLTYFLLVVGVSWWLNHIYRSRLKLEHTIKLEQREKTQIKELNQSKLNFFTNISHEFRTPLTLITGTIESILEDSKTRPATYKKLITTHNNAVRLNNLITELLDFRKLEHGKIKLKVSENDLTVFLNEINQSFVQYAQYHEIKLDFISSLSLSLWFDKKQLEKVFYNIISNAFKFVKDKTGTISICTLESQKHIDVIVEDNGLGMPADQAKKIFDKYYQIDNLEGKTNRHGSGIGLALCKNILKLHDGQIFIDSEEGKGTKFTVRLKKGNRHFEEDEFMSESNVIDDASEVSQTLLLEKKEEIDEENQIQEQAHNLLIVEDNPEVQKMLSDLLDKMYNIIIASDGNEGIKLAIEHQPDLILSDIMMPNLTGTEMCAKLKRNVQTSHIPIILLTAKSATKYKIEGLETGADDYLTKPFNTKILKARIKNLLQNRVLLQQKFRQDPKAEVKEITSNSIDQKVLKLAKEIVEQNLDNTEFDVQEFAKEMGIGRTRLYSKIKGVTGQTPNEFILSTRLKKAADMILTNDEEMNVSEIAYSVGFSTPRYFSRCFREHFGVSPSKYGKVEVEAKKVNGENQEA</sequence>
<dbReference type="SUPFAM" id="SSF50998">
    <property type="entry name" value="Quinoprotein alcohol dehydrogenase-like"/>
    <property type="match status" value="1"/>
</dbReference>
<dbReference type="Pfam" id="PF00072">
    <property type="entry name" value="Response_reg"/>
    <property type="match status" value="1"/>
</dbReference>